<reference evidence="5" key="1">
    <citation type="submission" date="2019-10" db="EMBL/GenBank/DDBJ databases">
        <title>Lacipirellula parvula gen. nov., sp. nov., representing a lineage of planctomycetes widespread in freshwater anoxic habitats, and description of the family Lacipirellulaceae.</title>
        <authorList>
            <person name="Dedysh S.N."/>
            <person name="Kulichevskaya I.S."/>
            <person name="Beletsky A.V."/>
            <person name="Rakitin A.L."/>
            <person name="Mardanov A.V."/>
            <person name="Ivanova A.A."/>
            <person name="Saltykova V.X."/>
            <person name="Rijpstra W.I.C."/>
            <person name="Sinninghe Damste J.S."/>
            <person name="Ravin N.V."/>
        </authorList>
    </citation>
    <scope>NUCLEOTIDE SEQUENCE [LARGE SCALE GENOMIC DNA]</scope>
    <source>
        <strain evidence="5">PX69</strain>
    </source>
</reference>
<feature type="domain" description="Glycosyltransferase subfamily 4-like N-terminal" evidence="3">
    <location>
        <begin position="23"/>
        <end position="201"/>
    </location>
</feature>
<keyword evidence="5" id="KW-1185">Reference proteome</keyword>
<evidence type="ECO:0000259" key="3">
    <source>
        <dbReference type="Pfam" id="PF13579"/>
    </source>
</evidence>
<dbReference type="Proteomes" id="UP000326837">
    <property type="component" value="Chromosome"/>
</dbReference>
<sequence length="411" mass="45825">MPAKTPPTLLLISQVYPPDPTSVGQHMHDAAVEIVNRGWRVIVYTSARGYTDSSQKYLRRETRDGVEIRRLPLSSFGKSTLALRLLGQILFVAQVALRGMFLPKLSAILVSTSPPMAGAAALWIRFFRRVPVKFWVMDLSVDQMIEAGLAKPNAITTRLLRGVYRRTLQKSQGIVALDRFMEERIAKTYGVDKNVYVMPPWPHEDHVDPVSHAENPFRTQHELTDKFVFMYSGNMGIGHPIDVLLQAARQLEDMPNVMLLFIGGGVRRAEVEREIAERKPKNVMLLPYQPIDQLRYSLSAADVHLVTMEDGGIGCFHPCKVYGAMAVGRPVLFAGPDPSHVTDLIERYMMGWRISPHDPAQAAQEMRRIAGLPTAELQAMGERARAAITQALSKTQLCNRFCDVVVSGVGG</sequence>
<evidence type="ECO:0000313" key="4">
    <source>
        <dbReference type="EMBL" id="BBO31360.1"/>
    </source>
</evidence>
<protein>
    <recommendedName>
        <fullName evidence="6">Glycosyltransferase subfamily 4-like N-terminal domain-containing protein</fullName>
    </recommendedName>
</protein>
<accession>A0A5K7X499</accession>
<evidence type="ECO:0008006" key="6">
    <source>
        <dbReference type="Google" id="ProtNLM"/>
    </source>
</evidence>
<keyword evidence="1" id="KW-0808">Transferase</keyword>
<dbReference type="EMBL" id="AP021861">
    <property type="protein sequence ID" value="BBO31360.1"/>
    <property type="molecule type" value="Genomic_DNA"/>
</dbReference>
<dbReference type="RefSeq" id="WP_152097518.1">
    <property type="nucleotide sequence ID" value="NZ_AP021861.1"/>
</dbReference>
<proteinExistence type="predicted"/>
<dbReference type="GO" id="GO:0009103">
    <property type="term" value="P:lipopolysaccharide biosynthetic process"/>
    <property type="evidence" value="ECO:0007669"/>
    <property type="project" value="TreeGrafter"/>
</dbReference>
<dbReference type="Gene3D" id="3.40.50.2000">
    <property type="entry name" value="Glycogen Phosphorylase B"/>
    <property type="match status" value="2"/>
</dbReference>
<dbReference type="AlphaFoldDB" id="A0A5K7X499"/>
<evidence type="ECO:0000259" key="2">
    <source>
        <dbReference type="Pfam" id="PF00534"/>
    </source>
</evidence>
<dbReference type="InterPro" id="IPR028098">
    <property type="entry name" value="Glyco_trans_4-like_N"/>
</dbReference>
<dbReference type="Pfam" id="PF00534">
    <property type="entry name" value="Glycos_transf_1"/>
    <property type="match status" value="1"/>
</dbReference>
<evidence type="ECO:0000313" key="5">
    <source>
        <dbReference type="Proteomes" id="UP000326837"/>
    </source>
</evidence>
<dbReference type="Pfam" id="PF13579">
    <property type="entry name" value="Glyco_trans_4_4"/>
    <property type="match status" value="1"/>
</dbReference>
<dbReference type="CDD" id="cd03794">
    <property type="entry name" value="GT4_WbuB-like"/>
    <property type="match status" value="1"/>
</dbReference>
<dbReference type="KEGG" id="lpav:PLANPX_0972"/>
<evidence type="ECO:0000256" key="1">
    <source>
        <dbReference type="ARBA" id="ARBA00022679"/>
    </source>
</evidence>
<dbReference type="GO" id="GO:0016757">
    <property type="term" value="F:glycosyltransferase activity"/>
    <property type="evidence" value="ECO:0007669"/>
    <property type="project" value="InterPro"/>
</dbReference>
<organism evidence="4 5">
    <name type="scientific">Lacipirellula parvula</name>
    <dbReference type="NCBI Taxonomy" id="2650471"/>
    <lineage>
        <taxon>Bacteria</taxon>
        <taxon>Pseudomonadati</taxon>
        <taxon>Planctomycetota</taxon>
        <taxon>Planctomycetia</taxon>
        <taxon>Pirellulales</taxon>
        <taxon>Lacipirellulaceae</taxon>
        <taxon>Lacipirellula</taxon>
    </lineage>
</organism>
<name>A0A5K7X499_9BACT</name>
<dbReference type="SUPFAM" id="SSF53756">
    <property type="entry name" value="UDP-Glycosyltransferase/glycogen phosphorylase"/>
    <property type="match status" value="1"/>
</dbReference>
<dbReference type="PANTHER" id="PTHR46401:SF2">
    <property type="entry name" value="GLYCOSYLTRANSFERASE WBBK-RELATED"/>
    <property type="match status" value="1"/>
</dbReference>
<gene>
    <name evidence="4" type="ORF">PLANPX_0972</name>
</gene>
<feature type="domain" description="Glycosyl transferase family 1" evidence="2">
    <location>
        <begin position="219"/>
        <end position="385"/>
    </location>
</feature>
<dbReference type="PANTHER" id="PTHR46401">
    <property type="entry name" value="GLYCOSYLTRANSFERASE WBBK-RELATED"/>
    <property type="match status" value="1"/>
</dbReference>
<dbReference type="InterPro" id="IPR001296">
    <property type="entry name" value="Glyco_trans_1"/>
</dbReference>